<reference evidence="1 2" key="1">
    <citation type="submission" date="2016-12" db="EMBL/GenBank/DDBJ databases">
        <title>Genome sequencing and description of Paenibacillus sp. nov. from high altitude lake in the Indian Trans- Himalayas.</title>
        <authorList>
            <person name="Kiran S."/>
            <person name="Swarnkar M.K."/>
            <person name="Rana A."/>
            <person name="Tewari R."/>
            <person name="Gulati A."/>
        </authorList>
    </citation>
    <scope>NUCLEOTIDE SEQUENCE [LARGE SCALE GENOMIC DNA]</scope>
    <source>
        <strain evidence="1 2">IHBB 9951</strain>
    </source>
</reference>
<evidence type="ECO:0000313" key="1">
    <source>
        <dbReference type="EMBL" id="OOC59244.1"/>
    </source>
</evidence>
<dbReference type="EMBL" id="MRVI01000002">
    <property type="protein sequence ID" value="OOC59244.1"/>
    <property type="molecule type" value="Genomic_DNA"/>
</dbReference>
<organism evidence="1 2">
    <name type="scientific">Paenibacillus ihbetae</name>
    <dbReference type="NCBI Taxonomy" id="1870820"/>
    <lineage>
        <taxon>Bacteria</taxon>
        <taxon>Bacillati</taxon>
        <taxon>Bacillota</taxon>
        <taxon>Bacilli</taxon>
        <taxon>Bacillales</taxon>
        <taxon>Paenibacillaceae</taxon>
        <taxon>Paenibacillus</taxon>
    </lineage>
</organism>
<name>A0ABX3JUN0_9BACL</name>
<dbReference type="RefSeq" id="WP_077570243.1">
    <property type="nucleotide sequence ID" value="NZ_MRVI01000002.1"/>
</dbReference>
<protein>
    <submittedName>
        <fullName evidence="1">Uncharacterized protein</fullName>
    </submittedName>
</protein>
<proteinExistence type="predicted"/>
<evidence type="ECO:0000313" key="2">
    <source>
        <dbReference type="Proteomes" id="UP000189059"/>
    </source>
</evidence>
<keyword evidence="2" id="KW-1185">Reference proteome</keyword>
<dbReference type="Proteomes" id="UP000189059">
    <property type="component" value="Unassembled WGS sequence"/>
</dbReference>
<gene>
    <name evidence="1" type="ORF">BBD40_26845</name>
</gene>
<comment type="caution">
    <text evidence="1">The sequence shown here is derived from an EMBL/GenBank/DDBJ whole genome shotgun (WGS) entry which is preliminary data.</text>
</comment>
<accession>A0ABX3JUN0</accession>
<sequence>MIPVRQIMAVLVVMTLAGPQTFIGQGFITPRPEAEVNAETISAPPVVIVDQEIRFRGEGSSWFNYRSYGTLTLVIENKGVKPVYYTLFQPDGHPLETESEGEMHELSGVKIAGESKAVLELPLFENQGKQSWGEYHLYVYNDDGSEGALNIAVSTRE</sequence>